<dbReference type="FunFam" id="2.130.10.10:FF:000034">
    <property type="entry name" value="Pre-mRNA-processing factor 17, putative"/>
    <property type="match status" value="1"/>
</dbReference>
<keyword evidence="7" id="KW-0539">Nucleus</keyword>
<feature type="repeat" description="WD" evidence="9">
    <location>
        <begin position="553"/>
        <end position="586"/>
    </location>
</feature>
<proteinExistence type="predicted"/>
<accession>A0A5E8C3A7</accession>
<dbReference type="PROSITE" id="PS50082">
    <property type="entry name" value="WD_REPEATS_2"/>
    <property type="match status" value="4"/>
</dbReference>
<keyword evidence="3" id="KW-0507">mRNA processing</keyword>
<feature type="compositionally biased region" description="Acidic residues" evidence="10">
    <location>
        <begin position="177"/>
        <end position="189"/>
    </location>
</feature>
<feature type="region of interest" description="Disordered" evidence="10">
    <location>
        <begin position="49"/>
        <end position="68"/>
    </location>
</feature>
<evidence type="ECO:0000256" key="3">
    <source>
        <dbReference type="ARBA" id="ARBA00022664"/>
    </source>
</evidence>
<feature type="repeat" description="WD" evidence="9">
    <location>
        <begin position="305"/>
        <end position="352"/>
    </location>
</feature>
<dbReference type="InterPro" id="IPR032847">
    <property type="entry name" value="PRPF17"/>
</dbReference>
<gene>
    <name evidence="11" type="ORF">SAPINGB_P006104</name>
</gene>
<keyword evidence="5" id="KW-0677">Repeat</keyword>
<dbReference type="InterPro" id="IPR020472">
    <property type="entry name" value="WD40_PAC1"/>
</dbReference>
<dbReference type="CDD" id="cd00200">
    <property type="entry name" value="WD40"/>
    <property type="match status" value="1"/>
</dbReference>
<keyword evidence="2 9" id="KW-0853">WD repeat</keyword>
<dbReference type="InterPro" id="IPR036322">
    <property type="entry name" value="WD40_repeat_dom_sf"/>
</dbReference>
<evidence type="ECO:0000256" key="6">
    <source>
        <dbReference type="ARBA" id="ARBA00023187"/>
    </source>
</evidence>
<protein>
    <recommendedName>
        <fullName evidence="8">Pre-mRNA-processing factor 17</fullName>
    </recommendedName>
</protein>
<feature type="region of interest" description="Disordered" evidence="10">
    <location>
        <begin position="104"/>
        <end position="190"/>
    </location>
</feature>
<evidence type="ECO:0000256" key="10">
    <source>
        <dbReference type="SAM" id="MobiDB-lite"/>
    </source>
</evidence>
<evidence type="ECO:0000256" key="4">
    <source>
        <dbReference type="ARBA" id="ARBA00022728"/>
    </source>
</evidence>
<feature type="repeat" description="WD" evidence="9">
    <location>
        <begin position="260"/>
        <end position="293"/>
    </location>
</feature>
<evidence type="ECO:0000313" key="11">
    <source>
        <dbReference type="EMBL" id="VVT58234.1"/>
    </source>
</evidence>
<keyword evidence="4" id="KW-0747">Spliceosome</keyword>
<sequence length="586" mass="64836">MSLVPDYQSESDSEPDGTLALVQTSTVSVVGASTGQTALATLQEYRKTQKTYNKPAGPANPFDPLGPDRVRKNIITGRMDKEVFDNATFEDNYRMFRRFGETTGPSEAAEMDDLEVEKKRKAQREEEKTVAKKLKSGRHGRGDSSVLDGEGAYKGPWASYGKEEPSSSSSSSSFEYTSEEGEDEDDEKEQMEMVAPAMVAAVPKPTIPAGPKEWTEFVGTQEYDYLGRTYMHVPQDLEVNLRKEPGSQETFVPKRKIHTWAGHSGGVNALRFFPYSGHLLLSCGNDTAIKLWDCHRNNREQLRVYHGHAKAVKDVAFNGVRGQLGGGTQFLSASYDKTIKLWDTETGKVIQRYTDLGRKSSGARAARAMANCVKFSPEADKQAEFLSGMSDNTILQWDTRLPPADAVVQTYDHHLGPVNSITFVDEDRRFMTTSDDKSVRVWDWQINVPIKFIADPTQHAMPTVALHPSGKFVAAQSMDNRVLVFGALDKSKFRQNRRKEFHGHACAGYPIQVAFSPDGKYLMSGDAHGYAFFWDWKTCALKAKLQVSGGSGGTSEGSVVTCIAAHPQESSKVAVAGKDSVITYWD</sequence>
<dbReference type="PANTHER" id="PTHR43979">
    <property type="entry name" value="PRE-MRNA-PROCESSING FACTOR 17"/>
    <property type="match status" value="1"/>
</dbReference>
<dbReference type="InterPro" id="IPR001680">
    <property type="entry name" value="WD40_rpt"/>
</dbReference>
<evidence type="ECO:0000256" key="2">
    <source>
        <dbReference type="ARBA" id="ARBA00022574"/>
    </source>
</evidence>
<evidence type="ECO:0000256" key="1">
    <source>
        <dbReference type="ARBA" id="ARBA00004123"/>
    </source>
</evidence>
<dbReference type="RefSeq" id="XP_031856709.1">
    <property type="nucleotide sequence ID" value="XM_032000818.1"/>
</dbReference>
<feature type="repeat" description="WD" evidence="9">
    <location>
        <begin position="411"/>
        <end position="443"/>
    </location>
</feature>
<reference evidence="11 12" key="1">
    <citation type="submission" date="2019-09" db="EMBL/GenBank/DDBJ databases">
        <authorList>
            <person name="Brejova B."/>
        </authorList>
    </citation>
    <scope>NUCLEOTIDE SEQUENCE [LARGE SCALE GENOMIC DNA]</scope>
</reference>
<dbReference type="PRINTS" id="PR00320">
    <property type="entry name" value="GPROTEINBRPT"/>
</dbReference>
<dbReference type="PROSITE" id="PS50294">
    <property type="entry name" value="WD_REPEATS_REGION"/>
    <property type="match status" value="4"/>
</dbReference>
<keyword evidence="12" id="KW-1185">Reference proteome</keyword>
<dbReference type="GO" id="GO:0000398">
    <property type="term" value="P:mRNA splicing, via spliceosome"/>
    <property type="evidence" value="ECO:0007669"/>
    <property type="project" value="InterPro"/>
</dbReference>
<dbReference type="InterPro" id="IPR015943">
    <property type="entry name" value="WD40/YVTN_repeat-like_dom_sf"/>
</dbReference>
<dbReference type="Gene3D" id="2.130.10.10">
    <property type="entry name" value="YVTN repeat-like/Quinoprotein amine dehydrogenase"/>
    <property type="match status" value="1"/>
</dbReference>
<dbReference type="Proteomes" id="UP000398389">
    <property type="component" value="Unassembled WGS sequence"/>
</dbReference>
<dbReference type="Pfam" id="PF00400">
    <property type="entry name" value="WD40"/>
    <property type="match status" value="4"/>
</dbReference>
<keyword evidence="6" id="KW-0508">mRNA splicing</keyword>
<evidence type="ECO:0000313" key="12">
    <source>
        <dbReference type="Proteomes" id="UP000398389"/>
    </source>
</evidence>
<evidence type="ECO:0000256" key="8">
    <source>
        <dbReference type="ARBA" id="ARBA00068146"/>
    </source>
</evidence>
<dbReference type="PANTHER" id="PTHR43979:SF1">
    <property type="entry name" value="PRE-MRNA-PROCESSING FACTOR 17"/>
    <property type="match status" value="1"/>
</dbReference>
<dbReference type="GeneID" id="43584918"/>
<evidence type="ECO:0000256" key="5">
    <source>
        <dbReference type="ARBA" id="ARBA00022737"/>
    </source>
</evidence>
<dbReference type="GO" id="GO:0003729">
    <property type="term" value="F:mRNA binding"/>
    <property type="evidence" value="ECO:0007669"/>
    <property type="project" value="TreeGrafter"/>
</dbReference>
<dbReference type="GO" id="GO:0071013">
    <property type="term" value="C:catalytic step 2 spliceosome"/>
    <property type="evidence" value="ECO:0007669"/>
    <property type="project" value="InterPro"/>
</dbReference>
<comment type="subcellular location">
    <subcellularLocation>
        <location evidence="1">Nucleus</location>
    </subcellularLocation>
</comment>
<name>A0A5E8C3A7_9ASCO</name>
<organism evidence="11 12">
    <name type="scientific">Magnusiomyces paraingens</name>
    <dbReference type="NCBI Taxonomy" id="2606893"/>
    <lineage>
        <taxon>Eukaryota</taxon>
        <taxon>Fungi</taxon>
        <taxon>Dikarya</taxon>
        <taxon>Ascomycota</taxon>
        <taxon>Saccharomycotina</taxon>
        <taxon>Dipodascomycetes</taxon>
        <taxon>Dipodascales</taxon>
        <taxon>Dipodascaceae</taxon>
        <taxon>Magnusiomyces</taxon>
    </lineage>
</organism>
<dbReference type="OrthoDB" id="10257301at2759"/>
<evidence type="ECO:0000256" key="9">
    <source>
        <dbReference type="PROSITE-ProRule" id="PRU00221"/>
    </source>
</evidence>
<dbReference type="SMART" id="SM00320">
    <property type="entry name" value="WD40"/>
    <property type="match status" value="7"/>
</dbReference>
<dbReference type="AlphaFoldDB" id="A0A5E8C3A7"/>
<feature type="compositionally biased region" description="Low complexity" evidence="10">
    <location>
        <begin position="166"/>
        <end position="176"/>
    </location>
</feature>
<dbReference type="EMBL" id="CABVLU010000005">
    <property type="protein sequence ID" value="VVT58234.1"/>
    <property type="molecule type" value="Genomic_DNA"/>
</dbReference>
<dbReference type="SUPFAM" id="SSF50978">
    <property type="entry name" value="WD40 repeat-like"/>
    <property type="match status" value="1"/>
</dbReference>
<evidence type="ECO:0000256" key="7">
    <source>
        <dbReference type="ARBA" id="ARBA00023242"/>
    </source>
</evidence>